<dbReference type="Gene3D" id="1.10.472.10">
    <property type="entry name" value="Cyclin-like"/>
    <property type="match status" value="1"/>
</dbReference>
<dbReference type="SUPFAM" id="SSF47954">
    <property type="entry name" value="Cyclin-like"/>
    <property type="match status" value="1"/>
</dbReference>
<dbReference type="PANTHER" id="PTHR15615:SF108">
    <property type="entry name" value="PROTEIN CNPPD1"/>
    <property type="match status" value="1"/>
</dbReference>
<organism evidence="3 4">
    <name type="scientific">Porites lobata</name>
    <dbReference type="NCBI Taxonomy" id="104759"/>
    <lineage>
        <taxon>Eukaryota</taxon>
        <taxon>Metazoa</taxon>
        <taxon>Cnidaria</taxon>
        <taxon>Anthozoa</taxon>
        <taxon>Hexacorallia</taxon>
        <taxon>Scleractinia</taxon>
        <taxon>Fungiina</taxon>
        <taxon>Poritidae</taxon>
        <taxon>Porites</taxon>
    </lineage>
</organism>
<comment type="caution">
    <text evidence="3">The sequence shown here is derived from an EMBL/GenBank/DDBJ whole genome shotgun (WGS) entry which is preliminary data.</text>
</comment>
<protein>
    <recommendedName>
        <fullName evidence="2">Protein CNPPD1</fullName>
    </recommendedName>
</protein>
<comment type="similarity">
    <text evidence="1">Belongs to the CNPPD1 family.</text>
</comment>
<proteinExistence type="inferred from homology"/>
<evidence type="ECO:0000256" key="1">
    <source>
        <dbReference type="ARBA" id="ARBA00038508"/>
    </source>
</evidence>
<dbReference type="PANTHER" id="PTHR15615">
    <property type="match status" value="1"/>
</dbReference>
<gene>
    <name evidence="3" type="ORF">PLOB_00020076</name>
</gene>
<dbReference type="Pfam" id="PF08613">
    <property type="entry name" value="Cyclin"/>
    <property type="match status" value="1"/>
</dbReference>
<dbReference type="InterPro" id="IPR013922">
    <property type="entry name" value="Cyclin_PHO80-like"/>
</dbReference>
<evidence type="ECO:0000256" key="2">
    <source>
        <dbReference type="ARBA" id="ARBA00040808"/>
    </source>
</evidence>
<dbReference type="InterPro" id="IPR036915">
    <property type="entry name" value="Cyclin-like_sf"/>
</dbReference>
<name>A0ABN8RF13_9CNID</name>
<dbReference type="Proteomes" id="UP001159405">
    <property type="component" value="Unassembled WGS sequence"/>
</dbReference>
<sequence length="498" mass="56307">MTREDLEPQGLAKFQNFDSFNDVDFDGFIWHENISTPHVFLTEKDIMPAHVLAVTYCYFSQYKRNPGLTVDHHALNKLNMIHKNEIVVFKQVATLFCHFLYKTQNVAVEVFSTVAPTKRKQLDASYAMAVSRRAKISPCTLMMGILYSERLRQKNPDYLKRVSSSDLFLISMMVASKYLYDEGEDEEVFNDDWAKAGNRTVNEVNKLEMEFLASIDWSLFISNEDFLDFVNKVESRVATTHGLGRGWFTYGDLGTLLDNANFLKTLGIFRMEILKVFCACALAYIMSLSLALSLTALASRHHQLNLRTTDGLAAPCLPTESTCHFHQKAVTEVPPTLQEGGFTNGSCKFCSSSRILAQGRNSLGERSLKQGVNQQFGEDQSRFTSEHFRSVLDPYSYRMPIIPNETALTVEIVPRLSEDKTHRVIPNLSCGHSHFLSNLSSLKVLLQSAKLSTSIAKNSNTNSKMTVAEGDSLFSEILQRRRNIFNHLSSNRSYVCMA</sequence>
<evidence type="ECO:0000313" key="4">
    <source>
        <dbReference type="Proteomes" id="UP001159405"/>
    </source>
</evidence>
<dbReference type="CDD" id="cd20557">
    <property type="entry name" value="CYCLIN_ScPCL1-like"/>
    <property type="match status" value="1"/>
</dbReference>
<evidence type="ECO:0000313" key="3">
    <source>
        <dbReference type="EMBL" id="CAH3177985.1"/>
    </source>
</evidence>
<accession>A0ABN8RF13</accession>
<keyword evidence="4" id="KW-1185">Reference proteome</keyword>
<dbReference type="EMBL" id="CALNXK010000233">
    <property type="protein sequence ID" value="CAH3177985.1"/>
    <property type="molecule type" value="Genomic_DNA"/>
</dbReference>
<reference evidence="3 4" key="1">
    <citation type="submission" date="2022-05" db="EMBL/GenBank/DDBJ databases">
        <authorList>
            <consortium name="Genoscope - CEA"/>
            <person name="William W."/>
        </authorList>
    </citation>
    <scope>NUCLEOTIDE SEQUENCE [LARGE SCALE GENOMIC DNA]</scope>
</reference>